<comment type="caution">
    <text evidence="2">The sequence shown here is derived from an EMBL/GenBank/DDBJ whole genome shotgun (WGS) entry which is preliminary data.</text>
</comment>
<proteinExistence type="predicted"/>
<dbReference type="EMBL" id="JBHLUD010000002">
    <property type="protein sequence ID" value="MFC0541506.1"/>
    <property type="molecule type" value="Genomic_DNA"/>
</dbReference>
<evidence type="ECO:0000256" key="1">
    <source>
        <dbReference type="SAM" id="MobiDB-lite"/>
    </source>
</evidence>
<organism evidence="2 3">
    <name type="scientific">Kutzneria chonburiensis</name>
    <dbReference type="NCBI Taxonomy" id="1483604"/>
    <lineage>
        <taxon>Bacteria</taxon>
        <taxon>Bacillati</taxon>
        <taxon>Actinomycetota</taxon>
        <taxon>Actinomycetes</taxon>
        <taxon>Pseudonocardiales</taxon>
        <taxon>Pseudonocardiaceae</taxon>
        <taxon>Kutzneria</taxon>
    </lineage>
</organism>
<keyword evidence="3" id="KW-1185">Reference proteome</keyword>
<evidence type="ECO:0000313" key="2">
    <source>
        <dbReference type="EMBL" id="MFC0541506.1"/>
    </source>
</evidence>
<protein>
    <submittedName>
        <fullName evidence="2">Uncharacterized protein</fullName>
    </submittedName>
</protein>
<gene>
    <name evidence="2" type="ORF">ACFFH7_08430</name>
</gene>
<evidence type="ECO:0000313" key="3">
    <source>
        <dbReference type="Proteomes" id="UP001589810"/>
    </source>
</evidence>
<name>A0ABV6MMJ2_9PSEU</name>
<dbReference type="Proteomes" id="UP001589810">
    <property type="component" value="Unassembled WGS sequence"/>
</dbReference>
<reference evidence="2 3" key="1">
    <citation type="submission" date="2024-09" db="EMBL/GenBank/DDBJ databases">
        <authorList>
            <person name="Sun Q."/>
            <person name="Mori K."/>
        </authorList>
    </citation>
    <scope>NUCLEOTIDE SEQUENCE [LARGE SCALE GENOMIC DNA]</scope>
    <source>
        <strain evidence="2 3">TBRC 1432</strain>
    </source>
</reference>
<sequence length="352" mass="37634">MAPDGFLRGVLADGARPFHYRAGVRELLGAPEDNGVRISFPSTLPRGGFRYVRAAAPRPQGFADMPGWLAETDNFEVDDVDVVAAPAPVRAAAPEPVFLDEPLVTAVPSSLVTEVVLPPEPTVRRPEVARPPAVFPPSEEVRAPQAASVLRAMESQAPQTVPAPVVAQPVAQPGAAVEPEVVTVAMPVETPSAVKRSPAAIVDTAPQWTVPSTVDWLETTPSAPEPARALQEPIHALQEPVRVVPERARAVPVRKRSTVQPVVVRSVDAPNTPPHRPVRRPVDVPVFDAPYVRPAAAAPVTPEPTPVEPPPPAPAVAPPPRLVVVRAPAPVEEEPAFWERRQLGRLLNRISR</sequence>
<accession>A0ABV6MMJ2</accession>
<feature type="compositionally biased region" description="Pro residues" evidence="1">
    <location>
        <begin position="301"/>
        <end position="318"/>
    </location>
</feature>
<dbReference type="RefSeq" id="WP_273942479.1">
    <property type="nucleotide sequence ID" value="NZ_CP097263.1"/>
</dbReference>
<feature type="region of interest" description="Disordered" evidence="1">
    <location>
        <begin position="297"/>
        <end position="318"/>
    </location>
</feature>